<comment type="function">
    <text evidence="10 11">Phosphorylation of dTMP to form dTDP in both de novo and salvage pathways of dTTP synthesis.</text>
</comment>
<sequence>MRRGVFIVFEGIEGSGKSTQAQLLADALERKGVNVDFSREPGGSEVAERIRAVLLNSELEEMHPRTELLLYLAARVEHVAKRIRRKLFADKAVVISDRYTLSTLAYQAGGRELDTKRVARLCKFASGGLEPDLTVLVDLDVKEAFARLDRPHDRLEQAGLGFHRRVREAYLAFARRAPRKIRVFNGAKEKMMLHEEIKGVALDLLKSKGIL</sequence>
<keyword evidence="7 11" id="KW-0418">Kinase</keyword>
<evidence type="ECO:0000256" key="10">
    <source>
        <dbReference type="ARBA" id="ARBA00057735"/>
    </source>
</evidence>
<dbReference type="FunFam" id="3.40.50.300:FF:000225">
    <property type="entry name" value="Thymidylate kinase"/>
    <property type="match status" value="1"/>
</dbReference>
<dbReference type="GO" id="GO:0005829">
    <property type="term" value="C:cytosol"/>
    <property type="evidence" value="ECO:0007669"/>
    <property type="project" value="TreeGrafter"/>
</dbReference>
<evidence type="ECO:0000256" key="7">
    <source>
        <dbReference type="ARBA" id="ARBA00022777"/>
    </source>
</evidence>
<evidence type="ECO:0000313" key="13">
    <source>
        <dbReference type="EMBL" id="TKJ43534.1"/>
    </source>
</evidence>
<dbReference type="GO" id="GO:0006235">
    <property type="term" value="P:dTTP biosynthetic process"/>
    <property type="evidence" value="ECO:0007669"/>
    <property type="project" value="UniProtKB-UniRule"/>
</dbReference>
<dbReference type="Gene3D" id="3.40.50.300">
    <property type="entry name" value="P-loop containing nucleotide triphosphate hydrolases"/>
    <property type="match status" value="1"/>
</dbReference>
<dbReference type="EMBL" id="NJBO01000004">
    <property type="protein sequence ID" value="TKJ43534.1"/>
    <property type="molecule type" value="Genomic_DNA"/>
</dbReference>
<evidence type="ECO:0000256" key="2">
    <source>
        <dbReference type="ARBA" id="ARBA00012980"/>
    </source>
</evidence>
<dbReference type="PROSITE" id="PS01331">
    <property type="entry name" value="THYMIDYLATE_KINASE"/>
    <property type="match status" value="1"/>
</dbReference>
<comment type="caution">
    <text evidence="13">The sequence shown here is derived from an EMBL/GenBank/DDBJ whole genome shotgun (WGS) entry which is preliminary data.</text>
</comment>
<protein>
    <recommendedName>
        <fullName evidence="3 11">Thymidylate kinase</fullName>
        <ecNumber evidence="2 11">2.7.4.9</ecNumber>
    </recommendedName>
    <alternativeName>
        <fullName evidence="11">dTMP kinase</fullName>
    </alternativeName>
</protein>
<keyword evidence="8 11" id="KW-0067">ATP-binding</keyword>
<dbReference type="GO" id="GO:0006233">
    <property type="term" value="P:dTDP biosynthetic process"/>
    <property type="evidence" value="ECO:0007669"/>
    <property type="project" value="InterPro"/>
</dbReference>
<keyword evidence="6 11" id="KW-0547">Nucleotide-binding</keyword>
<dbReference type="Pfam" id="PF02223">
    <property type="entry name" value="Thymidylate_kin"/>
    <property type="match status" value="1"/>
</dbReference>
<evidence type="ECO:0000256" key="3">
    <source>
        <dbReference type="ARBA" id="ARBA00017144"/>
    </source>
</evidence>
<evidence type="ECO:0000256" key="6">
    <source>
        <dbReference type="ARBA" id="ARBA00022741"/>
    </source>
</evidence>
<dbReference type="InterPro" id="IPR018095">
    <property type="entry name" value="Thymidylate_kin_CS"/>
</dbReference>
<evidence type="ECO:0000256" key="5">
    <source>
        <dbReference type="ARBA" id="ARBA00022727"/>
    </source>
</evidence>
<dbReference type="InterPro" id="IPR027417">
    <property type="entry name" value="P-loop_NTPase"/>
</dbReference>
<dbReference type="CDD" id="cd01672">
    <property type="entry name" value="TMPK"/>
    <property type="match status" value="1"/>
</dbReference>
<keyword evidence="5 11" id="KW-0545">Nucleotide biosynthesis</keyword>
<feature type="binding site" evidence="11">
    <location>
        <begin position="11"/>
        <end position="18"/>
    </location>
    <ligand>
        <name>ATP</name>
        <dbReference type="ChEBI" id="CHEBI:30616"/>
    </ligand>
</feature>
<dbReference type="AlphaFoldDB" id="A0A532V8I9"/>
<feature type="domain" description="Thymidylate kinase-like" evidence="12">
    <location>
        <begin position="9"/>
        <end position="197"/>
    </location>
</feature>
<dbReference type="GO" id="GO:0004798">
    <property type="term" value="F:dTMP kinase activity"/>
    <property type="evidence" value="ECO:0007669"/>
    <property type="project" value="UniProtKB-UniRule"/>
</dbReference>
<dbReference type="HAMAP" id="MF_00165">
    <property type="entry name" value="Thymidylate_kinase"/>
    <property type="match status" value="1"/>
</dbReference>
<evidence type="ECO:0000256" key="4">
    <source>
        <dbReference type="ARBA" id="ARBA00022679"/>
    </source>
</evidence>
<dbReference type="SUPFAM" id="SSF52540">
    <property type="entry name" value="P-loop containing nucleoside triphosphate hydrolases"/>
    <property type="match status" value="1"/>
</dbReference>
<keyword evidence="4 11" id="KW-0808">Transferase</keyword>
<evidence type="ECO:0000256" key="8">
    <source>
        <dbReference type="ARBA" id="ARBA00022840"/>
    </source>
</evidence>
<comment type="similarity">
    <text evidence="1 11">Belongs to the thymidylate kinase family.</text>
</comment>
<dbReference type="GO" id="GO:0006227">
    <property type="term" value="P:dUDP biosynthetic process"/>
    <property type="evidence" value="ECO:0007669"/>
    <property type="project" value="TreeGrafter"/>
</dbReference>
<comment type="catalytic activity">
    <reaction evidence="9 11">
        <text>dTMP + ATP = dTDP + ADP</text>
        <dbReference type="Rhea" id="RHEA:13517"/>
        <dbReference type="ChEBI" id="CHEBI:30616"/>
        <dbReference type="ChEBI" id="CHEBI:58369"/>
        <dbReference type="ChEBI" id="CHEBI:63528"/>
        <dbReference type="ChEBI" id="CHEBI:456216"/>
        <dbReference type="EC" id="2.7.4.9"/>
    </reaction>
</comment>
<evidence type="ECO:0000259" key="12">
    <source>
        <dbReference type="Pfam" id="PF02223"/>
    </source>
</evidence>
<dbReference type="PANTHER" id="PTHR10344:SF4">
    <property type="entry name" value="UMP-CMP KINASE 2, MITOCHONDRIAL"/>
    <property type="match status" value="1"/>
</dbReference>
<dbReference type="InterPro" id="IPR018094">
    <property type="entry name" value="Thymidylate_kinase"/>
</dbReference>
<organism evidence="13 14">
    <name type="scientific">candidate division TA06 bacterium B3_TA06</name>
    <dbReference type="NCBI Taxonomy" id="2012487"/>
    <lineage>
        <taxon>Bacteria</taxon>
        <taxon>Bacteria division TA06</taxon>
    </lineage>
</organism>
<evidence type="ECO:0000256" key="1">
    <source>
        <dbReference type="ARBA" id="ARBA00009776"/>
    </source>
</evidence>
<dbReference type="InterPro" id="IPR039430">
    <property type="entry name" value="Thymidylate_kin-like_dom"/>
</dbReference>
<proteinExistence type="inferred from homology"/>
<gene>
    <name evidence="11 13" type="primary">tmk</name>
    <name evidence="13" type="ORF">CEE36_04155</name>
</gene>
<dbReference type="GO" id="GO:0005524">
    <property type="term" value="F:ATP binding"/>
    <property type="evidence" value="ECO:0007669"/>
    <property type="project" value="UniProtKB-UniRule"/>
</dbReference>
<dbReference type="PANTHER" id="PTHR10344">
    <property type="entry name" value="THYMIDYLATE KINASE"/>
    <property type="match status" value="1"/>
</dbReference>
<accession>A0A532V8I9</accession>
<dbReference type="NCBIfam" id="TIGR00041">
    <property type="entry name" value="DTMP_kinase"/>
    <property type="match status" value="1"/>
</dbReference>
<name>A0A532V8I9_UNCT6</name>
<dbReference type="Proteomes" id="UP000317778">
    <property type="component" value="Unassembled WGS sequence"/>
</dbReference>
<reference evidence="13 14" key="1">
    <citation type="submission" date="2017-06" db="EMBL/GenBank/DDBJ databases">
        <title>Novel microbial phyla capable of carbon fixation and sulfur reduction in deep-sea sediments.</title>
        <authorList>
            <person name="Huang J."/>
            <person name="Baker B."/>
            <person name="Wang Y."/>
        </authorList>
    </citation>
    <scope>NUCLEOTIDE SEQUENCE [LARGE SCALE GENOMIC DNA]</scope>
    <source>
        <strain evidence="13">B3_TA06</strain>
    </source>
</reference>
<evidence type="ECO:0000256" key="9">
    <source>
        <dbReference type="ARBA" id="ARBA00048743"/>
    </source>
</evidence>
<dbReference type="EC" id="2.7.4.9" evidence="2 11"/>
<evidence type="ECO:0000313" key="14">
    <source>
        <dbReference type="Proteomes" id="UP000317778"/>
    </source>
</evidence>
<evidence type="ECO:0000256" key="11">
    <source>
        <dbReference type="HAMAP-Rule" id="MF_00165"/>
    </source>
</evidence>